<feature type="domain" description="DUF397" evidence="1">
    <location>
        <begin position="4"/>
        <end position="60"/>
    </location>
</feature>
<protein>
    <recommendedName>
        <fullName evidence="1">DUF397 domain-containing protein</fullName>
    </recommendedName>
</protein>
<dbReference type="EMBL" id="CP006850">
    <property type="protein sequence ID" value="AHH20601.1"/>
    <property type="molecule type" value="Genomic_DNA"/>
</dbReference>
<dbReference type="AlphaFoldDB" id="W5TTS7"/>
<evidence type="ECO:0000259" key="1">
    <source>
        <dbReference type="Pfam" id="PF04149"/>
    </source>
</evidence>
<keyword evidence="3" id="KW-1185">Reference proteome</keyword>
<dbReference type="Proteomes" id="UP000019150">
    <property type="component" value="Chromosome"/>
</dbReference>
<dbReference type="OrthoDB" id="4571387at2"/>
<dbReference type="InterPro" id="IPR007278">
    <property type="entry name" value="DUF397"/>
</dbReference>
<dbReference type="PATRIC" id="fig|1415166.3.peg.5998"/>
<organism evidence="2 3">
    <name type="scientific">Nocardia nova SH22a</name>
    <dbReference type="NCBI Taxonomy" id="1415166"/>
    <lineage>
        <taxon>Bacteria</taxon>
        <taxon>Bacillati</taxon>
        <taxon>Actinomycetota</taxon>
        <taxon>Actinomycetes</taxon>
        <taxon>Mycobacteriales</taxon>
        <taxon>Nocardiaceae</taxon>
        <taxon>Nocardia</taxon>
    </lineage>
</organism>
<dbReference type="HOGENOM" id="CLU_161991_0_0_11"/>
<accession>W5TTS7</accession>
<dbReference type="KEGG" id="nno:NONO_c58240"/>
<name>W5TTS7_9NOCA</name>
<gene>
    <name evidence="2" type="ORF">NONO_c58240</name>
</gene>
<dbReference type="eggNOG" id="ENOG5034BKJ">
    <property type="taxonomic scope" value="Bacteria"/>
</dbReference>
<reference evidence="2 3" key="1">
    <citation type="journal article" date="2014" name="Appl. Environ. Microbiol.">
        <title>Insights into the Microbial Degradation of Rubber and Gutta-Percha by Analysis of the Complete Genome of Nocardia nova SH22a.</title>
        <authorList>
            <person name="Luo Q."/>
            <person name="Hiessl S."/>
            <person name="Poehlein A."/>
            <person name="Daniel R."/>
            <person name="Steinbuchel A."/>
        </authorList>
    </citation>
    <scope>NUCLEOTIDE SEQUENCE [LARGE SCALE GENOMIC DNA]</scope>
    <source>
        <strain evidence="2">SH22a</strain>
    </source>
</reference>
<dbReference type="RefSeq" id="WP_025351959.1">
    <property type="nucleotide sequence ID" value="NZ_CP006850.1"/>
</dbReference>
<proteinExistence type="predicted"/>
<sequence>MRSKWFKSSFSGSEHTCVEVRFAGDLVLVRDSKYLRDASNDPAAQPVIEVAAELWQVFLDLATGVEQGVFDGVPSVEVKGDGRVVLRAEDGTVLAYTSGEWDAFIAGIRSAEFCLVA</sequence>
<dbReference type="Pfam" id="PF04149">
    <property type="entry name" value="DUF397"/>
    <property type="match status" value="1"/>
</dbReference>
<evidence type="ECO:0000313" key="2">
    <source>
        <dbReference type="EMBL" id="AHH20601.1"/>
    </source>
</evidence>
<evidence type="ECO:0000313" key="3">
    <source>
        <dbReference type="Proteomes" id="UP000019150"/>
    </source>
</evidence>